<evidence type="ECO:0000256" key="1">
    <source>
        <dbReference type="SAM" id="Coils"/>
    </source>
</evidence>
<reference evidence="3 4" key="1">
    <citation type="submission" date="2016-07" db="EMBL/GenBank/DDBJ databases">
        <title>Characterization of isolates of Eisenbergiella tayi derived from blood cultures, using whole genome sequencing.</title>
        <authorList>
            <person name="Burdz T."/>
            <person name="Wiebe D."/>
            <person name="Huynh C."/>
            <person name="Bernard K."/>
        </authorList>
    </citation>
    <scope>NUCLEOTIDE SEQUENCE [LARGE SCALE GENOMIC DNA]</scope>
    <source>
        <strain evidence="3 4">NML 110608</strain>
    </source>
</reference>
<dbReference type="EMBL" id="MCGH01000003">
    <property type="protein sequence ID" value="ODM03642.1"/>
    <property type="molecule type" value="Genomic_DNA"/>
</dbReference>
<evidence type="ECO:0000313" key="4">
    <source>
        <dbReference type="Proteomes" id="UP000094067"/>
    </source>
</evidence>
<dbReference type="PATRIC" id="fig|1432052.4.peg.4928"/>
<dbReference type="Proteomes" id="UP000094067">
    <property type="component" value="Unassembled WGS sequence"/>
</dbReference>
<dbReference type="RefSeq" id="WP_069154071.1">
    <property type="nucleotide sequence ID" value="NZ_MCGH01000003.1"/>
</dbReference>
<evidence type="ECO:0000313" key="3">
    <source>
        <dbReference type="EMBL" id="ODM03642.1"/>
    </source>
</evidence>
<comment type="caution">
    <text evidence="3">The sequence shown here is derived from an EMBL/GenBank/DDBJ whole genome shotgun (WGS) entry which is preliminary data.</text>
</comment>
<protein>
    <submittedName>
        <fullName evidence="3">Relaxase/mobilization nuclease domain protein</fullName>
    </submittedName>
</protein>
<evidence type="ECO:0000259" key="2">
    <source>
        <dbReference type="Pfam" id="PF03432"/>
    </source>
</evidence>
<dbReference type="AlphaFoldDB" id="A0A1E3A4E2"/>
<dbReference type="Pfam" id="PF03432">
    <property type="entry name" value="Relaxase"/>
    <property type="match status" value="1"/>
</dbReference>
<keyword evidence="1" id="KW-0175">Coiled coil</keyword>
<organism evidence="3 4">
    <name type="scientific">Eisenbergiella tayi</name>
    <dbReference type="NCBI Taxonomy" id="1432052"/>
    <lineage>
        <taxon>Bacteria</taxon>
        <taxon>Bacillati</taxon>
        <taxon>Bacillota</taxon>
        <taxon>Clostridia</taxon>
        <taxon>Lachnospirales</taxon>
        <taxon>Lachnospiraceae</taxon>
        <taxon>Eisenbergiella</taxon>
    </lineage>
</organism>
<feature type="domain" description="MobA/VirD2-like nuclease" evidence="2">
    <location>
        <begin position="19"/>
        <end position="147"/>
    </location>
</feature>
<proteinExistence type="predicted"/>
<sequence>MAITKIWPIKSTLKKALDYIENPDKTDDKLLVSSFACAYETADIEFEMLLSQAIQKGNNLAHHLVQAFEPGETTPDQAHEIGRQLADEVLQGKYPYVLTTHIDKGHIHNHIIFCAVDMVNQRKYVSNKQSYAFIRRTNDRLCKENGLSVVKPGRDKGKTYAEWDAQRKGTSWKAKLKAVIDSIIPLSSDFDDFLRRMEAQGYEIKRGKYISFRAQGQERFTRCKTLGEAYTEDAITERIKGRPVLHKPKQEKGISLLIDIQNSIKAQQSAGYERWAKLHNLKQAAKTLNFITEHKIDTYADLESKVSEIAAANEEAAAALKTVEQRLADMAVLIKNVTTYKQTRPIATQYRRAKDKDSFRQEHESSLILYEAAARALKGNGVTKLPDLAALKIEYTRLSGEKERLYEKYGEAKKELKEYGIIKQNVDGILRVTPEKERTQEL</sequence>
<name>A0A1E3A4E2_9FIRM</name>
<gene>
    <name evidence="3" type="ORF">BEI61_04440</name>
</gene>
<dbReference type="InterPro" id="IPR005094">
    <property type="entry name" value="Endonuclease_MobA/VirD2"/>
</dbReference>
<accession>A0A1E3A4E2</accession>
<feature type="coiled-coil region" evidence="1">
    <location>
        <begin position="388"/>
        <end position="415"/>
    </location>
</feature>